<feature type="compositionally biased region" description="Low complexity" evidence="1">
    <location>
        <begin position="14"/>
        <end position="29"/>
    </location>
</feature>
<gene>
    <name evidence="2" type="ORF">O3P69_005944</name>
</gene>
<dbReference type="Proteomes" id="UP001487740">
    <property type="component" value="Unassembled WGS sequence"/>
</dbReference>
<proteinExistence type="predicted"/>
<organism evidence="2 3">
    <name type="scientific">Scylla paramamosain</name>
    <name type="common">Mud crab</name>
    <dbReference type="NCBI Taxonomy" id="85552"/>
    <lineage>
        <taxon>Eukaryota</taxon>
        <taxon>Metazoa</taxon>
        <taxon>Ecdysozoa</taxon>
        <taxon>Arthropoda</taxon>
        <taxon>Crustacea</taxon>
        <taxon>Multicrustacea</taxon>
        <taxon>Malacostraca</taxon>
        <taxon>Eumalacostraca</taxon>
        <taxon>Eucarida</taxon>
        <taxon>Decapoda</taxon>
        <taxon>Pleocyemata</taxon>
        <taxon>Brachyura</taxon>
        <taxon>Eubrachyura</taxon>
        <taxon>Portunoidea</taxon>
        <taxon>Portunidae</taxon>
        <taxon>Portuninae</taxon>
        <taxon>Scylla</taxon>
    </lineage>
</organism>
<feature type="compositionally biased region" description="Low complexity" evidence="1">
    <location>
        <begin position="72"/>
        <end position="83"/>
    </location>
</feature>
<accession>A0AAW0U441</accession>
<dbReference type="AlphaFoldDB" id="A0AAW0U441"/>
<name>A0AAW0U441_SCYPA</name>
<protein>
    <submittedName>
        <fullName evidence="2">Uncharacterized protein</fullName>
    </submittedName>
</protein>
<comment type="caution">
    <text evidence="2">The sequence shown here is derived from an EMBL/GenBank/DDBJ whole genome shotgun (WGS) entry which is preliminary data.</text>
</comment>
<reference evidence="2 3" key="1">
    <citation type="submission" date="2023-03" db="EMBL/GenBank/DDBJ databases">
        <title>High-quality genome of Scylla paramamosain provides insights in environmental adaptation.</title>
        <authorList>
            <person name="Zhang L."/>
        </authorList>
    </citation>
    <scope>NUCLEOTIDE SEQUENCE [LARGE SCALE GENOMIC DNA]</scope>
    <source>
        <strain evidence="2">LZ_2023a</strain>
        <tissue evidence="2">Muscle</tissue>
    </source>
</reference>
<keyword evidence="3" id="KW-1185">Reference proteome</keyword>
<feature type="region of interest" description="Disordered" evidence="1">
    <location>
        <begin position="68"/>
        <end position="137"/>
    </location>
</feature>
<feature type="region of interest" description="Disordered" evidence="1">
    <location>
        <begin position="1"/>
        <end position="32"/>
    </location>
</feature>
<sequence>MVTPVPSRLRQDCSTLGSTTATTRTVSWSPPTAACPSLKERGHALKELKHVKEQPLCGAAAAATLLPEDSCTTPPARPEAATRPLPPIPVPRRSTGRTQSAVGLYATGDLGPSTRARHTSHGAPRTAPHPQPGHQRLPRQMEPLLRLGVVQQKEGVPRGRHARHHAAHTALHARAGRKLVVQQLSKTPGGVRVSLCHLLSVATGRPVLRRLTLTRSGCECPGK</sequence>
<evidence type="ECO:0000313" key="3">
    <source>
        <dbReference type="Proteomes" id="UP001487740"/>
    </source>
</evidence>
<evidence type="ECO:0000313" key="2">
    <source>
        <dbReference type="EMBL" id="KAK8394814.1"/>
    </source>
</evidence>
<dbReference type="EMBL" id="JARAKH010000018">
    <property type="protein sequence ID" value="KAK8394814.1"/>
    <property type="molecule type" value="Genomic_DNA"/>
</dbReference>
<evidence type="ECO:0000256" key="1">
    <source>
        <dbReference type="SAM" id="MobiDB-lite"/>
    </source>
</evidence>